<feature type="transmembrane region" description="Helical" evidence="1">
    <location>
        <begin position="5"/>
        <end position="26"/>
    </location>
</feature>
<evidence type="ECO:0000256" key="1">
    <source>
        <dbReference type="SAM" id="Phobius"/>
    </source>
</evidence>
<keyword evidence="1" id="KW-0472">Membrane</keyword>
<comment type="caution">
    <text evidence="2">The sequence shown here is derived from an EMBL/GenBank/DDBJ whole genome shotgun (WGS) entry which is preliminary data.</text>
</comment>
<accession>A0ABW5T3T4</accession>
<feature type="transmembrane region" description="Helical" evidence="1">
    <location>
        <begin position="32"/>
        <end position="53"/>
    </location>
</feature>
<evidence type="ECO:0000313" key="2">
    <source>
        <dbReference type="EMBL" id="MFD2705515.1"/>
    </source>
</evidence>
<keyword evidence="3" id="KW-1185">Reference proteome</keyword>
<gene>
    <name evidence="2" type="ORF">ACFSUB_08545</name>
</gene>
<organism evidence="2 3">
    <name type="scientific">Salibacterium lacus</name>
    <dbReference type="NCBI Taxonomy" id="1898109"/>
    <lineage>
        <taxon>Bacteria</taxon>
        <taxon>Bacillati</taxon>
        <taxon>Bacillota</taxon>
        <taxon>Bacilli</taxon>
        <taxon>Bacillales</taxon>
        <taxon>Bacillaceae</taxon>
    </lineage>
</organism>
<protein>
    <submittedName>
        <fullName evidence="2">Uncharacterized protein</fullName>
    </submittedName>
</protein>
<sequence>MHIPVVRAFVILVVCVLLFFTAPFLYEETTGYPLQVIGFTGMVFSLSYGLLLCREPTWSEQQTEKKDQLRGSS</sequence>
<reference evidence="3" key="1">
    <citation type="journal article" date="2019" name="Int. J. Syst. Evol. Microbiol.">
        <title>The Global Catalogue of Microorganisms (GCM) 10K type strain sequencing project: providing services to taxonomists for standard genome sequencing and annotation.</title>
        <authorList>
            <consortium name="The Broad Institute Genomics Platform"/>
            <consortium name="The Broad Institute Genome Sequencing Center for Infectious Disease"/>
            <person name="Wu L."/>
            <person name="Ma J."/>
        </authorList>
    </citation>
    <scope>NUCLEOTIDE SEQUENCE [LARGE SCALE GENOMIC DNA]</scope>
    <source>
        <strain evidence="3">KCTC 33792</strain>
    </source>
</reference>
<evidence type="ECO:0000313" key="3">
    <source>
        <dbReference type="Proteomes" id="UP001597520"/>
    </source>
</evidence>
<keyword evidence="1" id="KW-0812">Transmembrane</keyword>
<name>A0ABW5T3T4_9BACI</name>
<proteinExistence type="predicted"/>
<keyword evidence="1" id="KW-1133">Transmembrane helix</keyword>
<dbReference type="RefSeq" id="WP_380712755.1">
    <property type="nucleotide sequence ID" value="NZ_JBHUML010000002.1"/>
</dbReference>
<dbReference type="Proteomes" id="UP001597520">
    <property type="component" value="Unassembled WGS sequence"/>
</dbReference>
<dbReference type="EMBL" id="JBHUML010000002">
    <property type="protein sequence ID" value="MFD2705515.1"/>
    <property type="molecule type" value="Genomic_DNA"/>
</dbReference>